<proteinExistence type="predicted"/>
<organism evidence="1 2">
    <name type="scientific">Candidatus Viridilinea halotolerans</name>
    <dbReference type="NCBI Taxonomy" id="2491704"/>
    <lineage>
        <taxon>Bacteria</taxon>
        <taxon>Bacillati</taxon>
        <taxon>Chloroflexota</taxon>
        <taxon>Chloroflexia</taxon>
        <taxon>Chloroflexales</taxon>
        <taxon>Chloroflexineae</taxon>
        <taxon>Oscillochloridaceae</taxon>
        <taxon>Candidatus Viridilinea</taxon>
    </lineage>
</organism>
<evidence type="ECO:0000313" key="1">
    <source>
        <dbReference type="EMBL" id="RRR76362.1"/>
    </source>
</evidence>
<name>A0A426U828_9CHLR</name>
<reference evidence="1 2" key="1">
    <citation type="submission" date="2018-12" db="EMBL/GenBank/DDBJ databases">
        <title>Genome Sequence of Candidatus Viridilinea halotolerans isolated from saline sulfide-rich spring.</title>
        <authorList>
            <person name="Grouzdev D.S."/>
            <person name="Burganskaya E.I."/>
            <person name="Krutkina M.S."/>
            <person name="Sukhacheva M.V."/>
            <person name="Gorlenko V.M."/>
        </authorList>
    </citation>
    <scope>NUCLEOTIDE SEQUENCE [LARGE SCALE GENOMIC DNA]</scope>
    <source>
        <strain evidence="1">Chok-6</strain>
    </source>
</reference>
<dbReference type="AlphaFoldDB" id="A0A426U828"/>
<protein>
    <submittedName>
        <fullName evidence="1">Uncharacterized protein</fullName>
    </submittedName>
</protein>
<evidence type="ECO:0000313" key="2">
    <source>
        <dbReference type="Proteomes" id="UP000280307"/>
    </source>
</evidence>
<sequence>MTTESPLFIEVAMQHGYSSEAAQAALDAVRARLVAAGLAPTRLYIYRSSEGGLTGSGASEPPPSRRPRLLLAFSSADAALAFAQRGGISRSPRLIALSLSQALAAMLQRPSIGALYLATEGDDVITPGTLPPGWRLERTELLALLDGA</sequence>
<dbReference type="Proteomes" id="UP000280307">
    <property type="component" value="Unassembled WGS sequence"/>
</dbReference>
<gene>
    <name evidence="1" type="ORF">EI684_03180</name>
</gene>
<dbReference type="EMBL" id="RSAS01000124">
    <property type="protein sequence ID" value="RRR76362.1"/>
    <property type="molecule type" value="Genomic_DNA"/>
</dbReference>
<comment type="caution">
    <text evidence="1">The sequence shown here is derived from an EMBL/GenBank/DDBJ whole genome shotgun (WGS) entry which is preliminary data.</text>
</comment>
<accession>A0A426U828</accession>